<protein>
    <submittedName>
        <fullName evidence="3">Alpha/beta hydrolase</fullName>
    </submittedName>
</protein>
<dbReference type="RefSeq" id="WP_167015065.1">
    <property type="nucleotide sequence ID" value="NZ_VWXF01000004.1"/>
</dbReference>
<accession>A0ABX0RAM5</accession>
<evidence type="ECO:0000259" key="2">
    <source>
        <dbReference type="Pfam" id="PF12697"/>
    </source>
</evidence>
<evidence type="ECO:0000256" key="1">
    <source>
        <dbReference type="ARBA" id="ARBA00022801"/>
    </source>
</evidence>
<dbReference type="PRINTS" id="PR00111">
    <property type="entry name" value="ABHYDROLASE"/>
</dbReference>
<gene>
    <name evidence="3" type="ORF">F3J40_12490</name>
</gene>
<evidence type="ECO:0000313" key="4">
    <source>
        <dbReference type="Proteomes" id="UP001515683"/>
    </source>
</evidence>
<dbReference type="GO" id="GO:0016787">
    <property type="term" value="F:hydrolase activity"/>
    <property type="evidence" value="ECO:0007669"/>
    <property type="project" value="UniProtKB-KW"/>
</dbReference>
<reference evidence="3 4" key="1">
    <citation type="journal article" date="2019" name="bioRxiv">
        <title>Bacteria contribute to plant secondary compound degradation in a generalist herbivore system.</title>
        <authorList>
            <person name="Francoeur C.B."/>
            <person name="Khadempour L."/>
            <person name="Moreira-Soto R.D."/>
            <person name="Gotting K."/>
            <person name="Book A.J."/>
            <person name="Pinto-Tomas A.A."/>
            <person name="Keefover-Ring K."/>
            <person name="Currie C.R."/>
        </authorList>
    </citation>
    <scope>NUCLEOTIDE SEQUENCE [LARGE SCALE GENOMIC DNA]</scope>
    <source>
        <strain evidence="3">Acro-835</strain>
    </source>
</reference>
<dbReference type="Proteomes" id="UP001515683">
    <property type="component" value="Unassembled WGS sequence"/>
</dbReference>
<dbReference type="PANTHER" id="PTHR43798">
    <property type="entry name" value="MONOACYLGLYCEROL LIPASE"/>
    <property type="match status" value="1"/>
</dbReference>
<keyword evidence="1 3" id="KW-0378">Hydrolase</keyword>
<name>A0ABX0RAM5_9GAMM</name>
<dbReference type="Gene3D" id="3.40.50.1820">
    <property type="entry name" value="alpha/beta hydrolase"/>
    <property type="match status" value="1"/>
</dbReference>
<dbReference type="InterPro" id="IPR000073">
    <property type="entry name" value="AB_hydrolase_1"/>
</dbReference>
<feature type="domain" description="AB hydrolase-1" evidence="2">
    <location>
        <begin position="26"/>
        <end position="254"/>
    </location>
</feature>
<dbReference type="SUPFAM" id="SSF53474">
    <property type="entry name" value="alpha/beta-Hydrolases"/>
    <property type="match status" value="1"/>
</dbReference>
<dbReference type="EMBL" id="VWXF01000004">
    <property type="protein sequence ID" value="NIF22415.1"/>
    <property type="molecule type" value="Genomic_DNA"/>
</dbReference>
<dbReference type="InterPro" id="IPR050266">
    <property type="entry name" value="AB_hydrolase_sf"/>
</dbReference>
<dbReference type="PANTHER" id="PTHR43798:SF31">
    <property type="entry name" value="AB HYDROLASE SUPERFAMILY PROTEIN YCLE"/>
    <property type="match status" value="1"/>
</dbReference>
<dbReference type="Pfam" id="PF12697">
    <property type="entry name" value="Abhydrolase_6"/>
    <property type="match status" value="1"/>
</dbReference>
<comment type="caution">
    <text evidence="3">The sequence shown here is derived from an EMBL/GenBank/DDBJ whole genome shotgun (WGS) entry which is preliminary data.</text>
</comment>
<dbReference type="InterPro" id="IPR029058">
    <property type="entry name" value="AB_hydrolase_fold"/>
</dbReference>
<proteinExistence type="predicted"/>
<keyword evidence="4" id="KW-1185">Reference proteome</keyword>
<evidence type="ECO:0000313" key="3">
    <source>
        <dbReference type="EMBL" id="NIF22415.1"/>
    </source>
</evidence>
<sequence length="275" mass="30380">MMRKIQQLSEFNLRVSYREAGQGMPLVLVHGVGMNADAWQPQIEVLSRNFRVIAVDMPGHGESEGFTHSATLSDYVHWLAAFLRTQPERQFAVAGHSMGALITAGIAIEHPDLIAQAIVMSGVFKRNDAARTAVLQRAQALASGEAQLDSPLGRWFDDVPEQQQLRQQVGEWLTQVNTQGYARAYQAFAEGDRCYADRWGEIRCPVLVMTGELDANSSPQMASQMAQAAPQGQLVVIGNAKHMLNLTDAERVNEEFLLFLKPVHAAVSDQQPVEE</sequence>
<organism evidence="3 4">
    <name type="scientific">Candidatus Pantoea multigeneris</name>
    <dbReference type="NCBI Taxonomy" id="2608357"/>
    <lineage>
        <taxon>Bacteria</taxon>
        <taxon>Pseudomonadati</taxon>
        <taxon>Pseudomonadota</taxon>
        <taxon>Gammaproteobacteria</taxon>
        <taxon>Enterobacterales</taxon>
        <taxon>Erwiniaceae</taxon>
        <taxon>Pantoea</taxon>
    </lineage>
</organism>